<reference evidence="3" key="1">
    <citation type="submission" date="2018-01" db="EMBL/GenBank/DDBJ databases">
        <title>Draft Genome Sequence of the Radioresistant Bacterium Deinococcus aerius TR0125, Isolated from the Higher Atmosphere above Japan.</title>
        <authorList>
            <person name="Satoh K."/>
            <person name="Arai H."/>
            <person name="Sanzen T."/>
            <person name="Kawaguchi Y."/>
            <person name="Hayashi H."/>
            <person name="Yokobori S."/>
            <person name="Yamagishi A."/>
            <person name="Oono Y."/>
            <person name="Narumi I."/>
        </authorList>
    </citation>
    <scope>NUCLEOTIDE SEQUENCE [LARGE SCALE GENOMIC DNA]</scope>
    <source>
        <strain evidence="3">TR0125</strain>
    </source>
</reference>
<organism evidence="2 3">
    <name type="scientific">Deinococcus aerius</name>
    <dbReference type="NCBI Taxonomy" id="200253"/>
    <lineage>
        <taxon>Bacteria</taxon>
        <taxon>Thermotogati</taxon>
        <taxon>Deinococcota</taxon>
        <taxon>Deinococci</taxon>
        <taxon>Deinococcales</taxon>
        <taxon>Deinococcaceae</taxon>
        <taxon>Deinococcus</taxon>
    </lineage>
</organism>
<protein>
    <submittedName>
        <fullName evidence="2">Protein tyrosine/serine phosphatase</fullName>
    </submittedName>
</protein>
<dbReference type="InterPro" id="IPR000387">
    <property type="entry name" value="Tyr_Pase_dom"/>
</dbReference>
<dbReference type="PROSITE" id="PS50056">
    <property type="entry name" value="TYR_PHOSPHATASE_2"/>
    <property type="match status" value="1"/>
</dbReference>
<dbReference type="InterPro" id="IPR026893">
    <property type="entry name" value="Tyr/Ser_Pase_IphP-type"/>
</dbReference>
<comment type="caution">
    <text evidence="2">The sequence shown here is derived from an EMBL/GenBank/DDBJ whole genome shotgun (WGS) entry which is preliminary data.</text>
</comment>
<dbReference type="InterPro" id="IPR029021">
    <property type="entry name" value="Prot-tyrosine_phosphatase-like"/>
</dbReference>
<dbReference type="SUPFAM" id="SSF52799">
    <property type="entry name" value="(Phosphotyrosine protein) phosphatases II"/>
    <property type="match status" value="1"/>
</dbReference>
<sequence length="253" mass="27550">MDGSLTLPGMTSLAARRLPWGQCQNARDLGGLPTLDGRTIRPLALIRSDNHDRLGETGVVALRQAGIRRVVDLRSGWEAERFPSPLRDDPEYLNVPLFDEADTEGRDLVQAAETVLEVYRIMLERYPRQVVSALRAIAGAPTGGVAVHCHAGKDRTGVVVALALQVAGVAPEVIAADFALTDECLGRHYAEELAAVPEGEGRARLPSFQQARADTMLALFGHLRGTYGSVETYLRSGGMEDETFVHLRDRLRA</sequence>
<dbReference type="GO" id="GO:0004721">
    <property type="term" value="F:phosphoprotein phosphatase activity"/>
    <property type="evidence" value="ECO:0007669"/>
    <property type="project" value="InterPro"/>
</dbReference>
<dbReference type="EMBL" id="BFAG01000003">
    <property type="protein sequence ID" value="GBF04849.1"/>
    <property type="molecule type" value="Genomic_DNA"/>
</dbReference>
<keyword evidence="3" id="KW-1185">Reference proteome</keyword>
<evidence type="ECO:0000313" key="2">
    <source>
        <dbReference type="EMBL" id="GBF04849.1"/>
    </source>
</evidence>
<dbReference type="PROSITE" id="PS00383">
    <property type="entry name" value="TYR_PHOSPHATASE_1"/>
    <property type="match status" value="1"/>
</dbReference>
<dbReference type="InterPro" id="IPR016130">
    <property type="entry name" value="Tyr_Pase_AS"/>
</dbReference>
<evidence type="ECO:0000259" key="1">
    <source>
        <dbReference type="PROSITE" id="PS50056"/>
    </source>
</evidence>
<evidence type="ECO:0000313" key="3">
    <source>
        <dbReference type="Proteomes" id="UP000236569"/>
    </source>
</evidence>
<proteinExistence type="predicted"/>
<dbReference type="AlphaFoldDB" id="A0A2I9CSZ8"/>
<accession>A0A2I9CSZ8</accession>
<name>A0A2I9CSZ8_9DEIO</name>
<gene>
    <name evidence="2" type="ORF">DAERI_030015</name>
</gene>
<dbReference type="Gene3D" id="3.90.190.10">
    <property type="entry name" value="Protein tyrosine phosphatase superfamily"/>
    <property type="match status" value="1"/>
</dbReference>
<feature type="domain" description="Tyrosine specific protein phosphatases" evidence="1">
    <location>
        <begin position="128"/>
        <end position="164"/>
    </location>
</feature>
<dbReference type="Pfam" id="PF13350">
    <property type="entry name" value="Y_phosphatase3"/>
    <property type="match status" value="1"/>
</dbReference>
<dbReference type="Proteomes" id="UP000236569">
    <property type="component" value="Unassembled WGS sequence"/>
</dbReference>